<dbReference type="SUPFAM" id="SSF53067">
    <property type="entry name" value="Actin-like ATPase domain"/>
    <property type="match status" value="6"/>
</dbReference>
<dbReference type="PANTHER" id="PTHR14187">
    <property type="entry name" value="ALPHA KINASE/ELONGATION FACTOR 2 KINASE"/>
    <property type="match status" value="1"/>
</dbReference>
<dbReference type="eggNOG" id="KOG0101">
    <property type="taxonomic scope" value="Eukaryota"/>
</dbReference>
<dbReference type="EnsemblMetazoa" id="Aqu2.1.13191_001">
    <property type="protein sequence ID" value="Aqu2.1.13191_001"/>
    <property type="gene ID" value="Aqu2.1.13191"/>
</dbReference>
<dbReference type="OrthoDB" id="2963168at2759"/>
<dbReference type="PANTHER" id="PTHR14187:SF5">
    <property type="entry name" value="HEAT SHOCK 70 KDA PROTEIN 12A"/>
    <property type="match status" value="1"/>
</dbReference>
<protein>
    <submittedName>
        <fullName evidence="1">Uncharacterized protein</fullName>
    </submittedName>
</protein>
<name>A0A1X7TEX3_AMPQE</name>
<dbReference type="Gene3D" id="3.30.420.40">
    <property type="match status" value="6"/>
</dbReference>
<evidence type="ECO:0000313" key="1">
    <source>
        <dbReference type="EnsemblMetazoa" id="Aqu2.1.13191_001"/>
    </source>
</evidence>
<dbReference type="Gene3D" id="3.90.640.10">
    <property type="entry name" value="Actin, Chain A, domain 4"/>
    <property type="match status" value="2"/>
</dbReference>
<dbReference type="InParanoid" id="A0A1X7TEX3"/>
<accession>A0A1X7TEX3</accession>
<sequence length="1360" mass="152290">MALSKGPLSRAEKIPRAPPVLQDSSCIAAIDFGTSSLSVAYTTPTTGGDVKVLALHSTLERIPNAILILKGLVGQQHTTIGIGNQAQSLYSSMRKDAKKFIYFERIKKLLEKDNSLDRTTEVPSFTGGSYYLIEVIAFILTHLKEKLLTHFRGDYKSSDFDWVITVPAIWKARARRMMREAAYMAGLTSDAPGITRFTPVGSPLPRPEEVNPQKLSLALEPEVAAIAAQHQSEVSGSPPQRYMVVDIGGGTVDITVHDKSNGRISVVLPPMGNTWGGTTVNEALSMLLQEILKDQGFESFLKSDPISANATLNKFFYEEFEKHKKVFGDTIVGLNEVVISLPSKLVQFYGSDKLNETNQMNMHYDPGDGSLTIGYDQLEEKVFQFTVDKIIECVRAAFDELKSDGIDTVYLVGGFGGCRFVSRKIEEAIAQHRGILYDKIVCPVQPDLAVVSGAVMWRKDPNIIQSRVADATYGTIVAPAFDPSIHDEHYKFVDEDGKQRCNSVFKVFVLKGEEIKDELYKATFMPLQQKKTQQSIFIYCTADDGVQYIEDKEGKLTVCEIGKLALDIPNPDNIPNDERKFDVFMDFSGTEIQARAQYRITGEESLDRTTEVSSFTGGSYYLIEVIAFILTHLKKKLLADHLKRNYKSSDFDWVITVPAIWKARARRMMREAAYMAGLTSDAPGITRFTPVGSPLPRPEEVNPQKLSLALEPEVAAIYAQHQSHVLGPPPRRYMVVDIGGGTVDITVHNKRNGRISVVLPPMGNTWGGTTVNEAFSAILEEIVDDKGFESFIKSDPIRAKAALNKFLYEEFEEKKKIIGKKTKEIVLTLPALLVSFYGHDKLQKARKLKMEYDPDPNKLTIGYDLLEEKVFKPTVDKIIECVRAAFDELTDHIDTVYLVGGFGGCQFVSKRIEEVITQHRGILYEIIDLECPEQPDLAVVSGAVMWRKDPNIIQSRVADATYGVACGPEFNPSIHNEHYKYVDENGEQRCGDVFNVFVLKGEVIKDEVYKTTLIPRYQRSTQVNISIYCTGDDGIQYIKDKEGEPTVREIGKLILDVSNPDNIPKKKRENTMYILIQSSLGRIPNSILIKKEQEGKQYRVIGIGHQVQSIYNGIAKKDPKDFVYFERIKPLLERDKSLGRTTKVPPFTGGSYYLIEVIAFILTHLKEKLLTDHLKENYKSSDFDWVITVPAIWKARARRMMREAAYMAGLTSDAPGITRFTPVGSPLPRPEEVNPEKLSLALESEVAAIAAQHYSKVLGKPPQKYMVVDIGGGTVDITVHDKSNGRISVVLPSMGNKWGGTTINEAFSELLQEAVDDKKFKILSKSNDSNPISAKATLNRIFYEKFEEQKNIWRRNTRSQ</sequence>
<proteinExistence type="predicted"/>
<organism evidence="1">
    <name type="scientific">Amphimedon queenslandica</name>
    <name type="common">Sponge</name>
    <dbReference type="NCBI Taxonomy" id="400682"/>
    <lineage>
        <taxon>Eukaryota</taxon>
        <taxon>Metazoa</taxon>
        <taxon>Porifera</taxon>
        <taxon>Demospongiae</taxon>
        <taxon>Heteroscleromorpha</taxon>
        <taxon>Haplosclerida</taxon>
        <taxon>Niphatidae</taxon>
        <taxon>Amphimedon</taxon>
    </lineage>
</organism>
<dbReference type="STRING" id="400682.A0A1X7TEX3"/>
<reference evidence="1" key="1">
    <citation type="submission" date="2017-05" db="UniProtKB">
        <authorList>
            <consortium name="EnsemblMetazoa"/>
        </authorList>
    </citation>
    <scope>IDENTIFICATION</scope>
</reference>
<dbReference type="InterPro" id="IPR043129">
    <property type="entry name" value="ATPase_NBD"/>
</dbReference>